<accession>A0A392R5R2</accession>
<comment type="caution">
    <text evidence="3">The sequence shown here is derived from an EMBL/GenBank/DDBJ whole genome shotgun (WGS) entry which is preliminary data.</text>
</comment>
<dbReference type="EMBL" id="LXQA010191288">
    <property type="protein sequence ID" value="MCI31933.1"/>
    <property type="molecule type" value="Genomic_DNA"/>
</dbReference>
<proteinExistence type="inferred from homology"/>
<dbReference type="Proteomes" id="UP000265520">
    <property type="component" value="Unassembled WGS sequence"/>
</dbReference>
<dbReference type="InterPro" id="IPR004883">
    <property type="entry name" value="LOB"/>
</dbReference>
<evidence type="ECO:0000259" key="2">
    <source>
        <dbReference type="PROSITE" id="PS50891"/>
    </source>
</evidence>
<dbReference type="AlphaFoldDB" id="A0A392R5R2"/>
<organism evidence="3 4">
    <name type="scientific">Trifolium medium</name>
    <dbReference type="NCBI Taxonomy" id="97028"/>
    <lineage>
        <taxon>Eukaryota</taxon>
        <taxon>Viridiplantae</taxon>
        <taxon>Streptophyta</taxon>
        <taxon>Embryophyta</taxon>
        <taxon>Tracheophyta</taxon>
        <taxon>Spermatophyta</taxon>
        <taxon>Magnoliopsida</taxon>
        <taxon>eudicotyledons</taxon>
        <taxon>Gunneridae</taxon>
        <taxon>Pentapetalae</taxon>
        <taxon>rosids</taxon>
        <taxon>fabids</taxon>
        <taxon>Fabales</taxon>
        <taxon>Fabaceae</taxon>
        <taxon>Papilionoideae</taxon>
        <taxon>50 kb inversion clade</taxon>
        <taxon>NPAAA clade</taxon>
        <taxon>Hologalegina</taxon>
        <taxon>IRL clade</taxon>
        <taxon>Trifolieae</taxon>
        <taxon>Trifolium</taxon>
    </lineage>
</organism>
<reference evidence="3 4" key="1">
    <citation type="journal article" date="2018" name="Front. Plant Sci.">
        <title>Red Clover (Trifolium pratense) and Zigzag Clover (T. medium) - A Picture of Genomic Similarities and Differences.</title>
        <authorList>
            <person name="Dluhosova J."/>
            <person name="Istvanek J."/>
            <person name="Nedelnik J."/>
            <person name="Repkova J."/>
        </authorList>
    </citation>
    <scope>NUCLEOTIDE SEQUENCE [LARGE SCALE GENOMIC DNA]</scope>
    <source>
        <strain evidence="4">cv. 10/8</strain>
        <tissue evidence="3">Leaf</tissue>
    </source>
</reference>
<dbReference type="Pfam" id="PF03195">
    <property type="entry name" value="LOB"/>
    <property type="match status" value="1"/>
</dbReference>
<evidence type="ECO:0000313" key="4">
    <source>
        <dbReference type="Proteomes" id="UP000265520"/>
    </source>
</evidence>
<dbReference type="PROSITE" id="PS50891">
    <property type="entry name" value="LOB"/>
    <property type="match status" value="1"/>
</dbReference>
<feature type="domain" description="LOB" evidence="2">
    <location>
        <begin position="5"/>
        <end position="95"/>
    </location>
</feature>
<comment type="similarity">
    <text evidence="1">Belongs to the LOB domain-containing protein family.</text>
</comment>
<name>A0A392R5R2_9FABA</name>
<feature type="non-terminal residue" evidence="3">
    <location>
        <position position="95"/>
    </location>
</feature>
<protein>
    <recommendedName>
        <fullName evidence="2">LOB domain-containing protein</fullName>
    </recommendedName>
</protein>
<evidence type="ECO:0000256" key="1">
    <source>
        <dbReference type="ARBA" id="ARBA00005474"/>
    </source>
</evidence>
<keyword evidence="4" id="KW-1185">Reference proteome</keyword>
<evidence type="ECO:0000313" key="3">
    <source>
        <dbReference type="EMBL" id="MCI31933.1"/>
    </source>
</evidence>
<sequence length="95" mass="11021">MANVERCTPCRLTRKTGCNANCPTRIYFEDELDFRRIVHIFGYDHMRLWMLEALAVSAEEGARCAQGIIWEANSKYHDHIHGAHGLFLNVQNERT</sequence>